<evidence type="ECO:0000313" key="2">
    <source>
        <dbReference type="Proteomes" id="UP000006038"/>
    </source>
</evidence>
<dbReference type="Proteomes" id="UP000006038">
    <property type="component" value="Chromosome 8"/>
</dbReference>
<organism evidence="1">
    <name type="scientific">Oryza brachyantha</name>
    <name type="common">malo sina</name>
    <dbReference type="NCBI Taxonomy" id="4533"/>
    <lineage>
        <taxon>Eukaryota</taxon>
        <taxon>Viridiplantae</taxon>
        <taxon>Streptophyta</taxon>
        <taxon>Embryophyta</taxon>
        <taxon>Tracheophyta</taxon>
        <taxon>Spermatophyta</taxon>
        <taxon>Magnoliopsida</taxon>
        <taxon>Liliopsida</taxon>
        <taxon>Poales</taxon>
        <taxon>Poaceae</taxon>
        <taxon>BOP clade</taxon>
        <taxon>Oryzoideae</taxon>
        <taxon>Oryzeae</taxon>
        <taxon>Oryzinae</taxon>
        <taxon>Oryza</taxon>
    </lineage>
</organism>
<proteinExistence type="predicted"/>
<name>J3MR65_ORYBR</name>
<accession>J3MR65</accession>
<evidence type="ECO:0008006" key="3">
    <source>
        <dbReference type="Google" id="ProtNLM"/>
    </source>
</evidence>
<sequence>MRVFPSPPAQKTLHFCACDLLTGKHDLLPALHTACFDERGVRGYAILPAADHRGTRYLSAGYSTSFQVLLLGVHRDDHKVYLHRFSSATATATAIAQPSWSTPINCSKRIPGHVRGPFGNRVAAITNGTAHWLLCGEEQSLYTLDVSIDTDNIGTTKIPLHVLSVVFDRVWLYESVDARLSLLYFDNNKLDIWTQQECQEDGPVIWASTQSTCVGVRMGLFGTEPLSSVCIGEKSGTMLTHYHSDPSSAYAVDLPSGSTTRVEDWKRWFNYMTAVPFDISWPAFLLSRLGDFL</sequence>
<dbReference type="AlphaFoldDB" id="J3MR65"/>
<dbReference type="HOGENOM" id="CLU_1071101_0_0_1"/>
<protein>
    <recommendedName>
        <fullName evidence="3">F-box associated domain-containing protein</fullName>
    </recommendedName>
</protein>
<dbReference type="Gramene" id="OB08G15940.1">
    <property type="protein sequence ID" value="OB08G15940.1"/>
    <property type="gene ID" value="OB08G15940"/>
</dbReference>
<reference evidence="1" key="2">
    <citation type="submission" date="2013-04" db="UniProtKB">
        <authorList>
            <consortium name="EnsemblPlants"/>
        </authorList>
    </citation>
    <scope>IDENTIFICATION</scope>
</reference>
<dbReference type="EnsemblPlants" id="OB08G15940.1">
    <property type="protein sequence ID" value="OB08G15940.1"/>
    <property type="gene ID" value="OB08G15940"/>
</dbReference>
<reference evidence="1" key="1">
    <citation type="journal article" date="2013" name="Nat. Commun.">
        <title>Whole-genome sequencing of Oryza brachyantha reveals mechanisms underlying Oryza genome evolution.</title>
        <authorList>
            <person name="Chen J."/>
            <person name="Huang Q."/>
            <person name="Gao D."/>
            <person name="Wang J."/>
            <person name="Lang Y."/>
            <person name="Liu T."/>
            <person name="Li B."/>
            <person name="Bai Z."/>
            <person name="Luis Goicoechea J."/>
            <person name="Liang C."/>
            <person name="Chen C."/>
            <person name="Zhang W."/>
            <person name="Sun S."/>
            <person name="Liao Y."/>
            <person name="Zhang X."/>
            <person name="Yang L."/>
            <person name="Song C."/>
            <person name="Wang M."/>
            <person name="Shi J."/>
            <person name="Liu G."/>
            <person name="Liu J."/>
            <person name="Zhou H."/>
            <person name="Zhou W."/>
            <person name="Yu Q."/>
            <person name="An N."/>
            <person name="Chen Y."/>
            <person name="Cai Q."/>
            <person name="Wang B."/>
            <person name="Liu B."/>
            <person name="Min J."/>
            <person name="Huang Y."/>
            <person name="Wu H."/>
            <person name="Li Z."/>
            <person name="Zhang Y."/>
            <person name="Yin Y."/>
            <person name="Song W."/>
            <person name="Jiang J."/>
            <person name="Jackson S.A."/>
            <person name="Wing R.A."/>
            <person name="Wang J."/>
            <person name="Chen M."/>
        </authorList>
    </citation>
    <scope>NUCLEOTIDE SEQUENCE [LARGE SCALE GENOMIC DNA]</scope>
    <source>
        <strain evidence="1">cv. IRGC 101232</strain>
    </source>
</reference>
<evidence type="ECO:0000313" key="1">
    <source>
        <dbReference type="EnsemblPlants" id="OB08G15940.1"/>
    </source>
</evidence>
<dbReference type="PANTHER" id="PTHR35828">
    <property type="entry name" value="OS08G0203800 PROTEIN-RELATED"/>
    <property type="match status" value="1"/>
</dbReference>
<dbReference type="OMA" id="LEIWTHE"/>
<keyword evidence="2" id="KW-1185">Reference proteome</keyword>
<dbReference type="STRING" id="4533.J3MR65"/>
<dbReference type="PANTHER" id="PTHR35828:SF25">
    <property type="entry name" value="OS08G0203800 PROTEIN"/>
    <property type="match status" value="1"/>
</dbReference>